<dbReference type="PROSITE" id="PS01085">
    <property type="entry name" value="RIBUL_P_3_EPIMER_1"/>
    <property type="match status" value="1"/>
</dbReference>
<evidence type="ECO:0000256" key="12">
    <source>
        <dbReference type="PIRSR" id="PIRSR001461-1"/>
    </source>
</evidence>
<dbReference type="SUPFAM" id="SSF51366">
    <property type="entry name" value="Ribulose-phoshate binding barrel"/>
    <property type="match status" value="1"/>
</dbReference>
<feature type="binding site" evidence="10 13">
    <location>
        <position position="175"/>
    </location>
    <ligand>
        <name>a divalent metal cation</name>
        <dbReference type="ChEBI" id="CHEBI:60240"/>
    </ligand>
</feature>
<organism evidence="15 16">
    <name type="scientific">Sulfobacillus benefaciens</name>
    <dbReference type="NCBI Taxonomy" id="453960"/>
    <lineage>
        <taxon>Bacteria</taxon>
        <taxon>Bacillati</taxon>
        <taxon>Bacillota</taxon>
        <taxon>Clostridia</taxon>
        <taxon>Eubacteriales</taxon>
        <taxon>Clostridiales Family XVII. Incertae Sedis</taxon>
        <taxon>Sulfobacillus</taxon>
    </lineage>
</organism>
<dbReference type="InterPro" id="IPR011060">
    <property type="entry name" value="RibuloseP-bd_barrel"/>
</dbReference>
<dbReference type="GO" id="GO:0046872">
    <property type="term" value="F:metal ion binding"/>
    <property type="evidence" value="ECO:0007669"/>
    <property type="project" value="UniProtKB-UniRule"/>
</dbReference>
<evidence type="ECO:0000256" key="5">
    <source>
        <dbReference type="ARBA" id="ARBA00001954"/>
    </source>
</evidence>
<dbReference type="InterPro" id="IPR013785">
    <property type="entry name" value="Aldolase_TIM"/>
</dbReference>
<keyword evidence="9 10" id="KW-0413">Isomerase</keyword>
<comment type="caution">
    <text evidence="15">The sequence shown here is derived from an EMBL/GenBank/DDBJ whole genome shotgun (WGS) entry which is preliminary data.</text>
</comment>
<dbReference type="NCBIfam" id="NF004076">
    <property type="entry name" value="PRK05581.1-4"/>
    <property type="match status" value="1"/>
</dbReference>
<feature type="binding site" evidence="10 13">
    <location>
        <position position="65"/>
    </location>
    <ligand>
        <name>a divalent metal cation</name>
        <dbReference type="ChEBI" id="CHEBI:60240"/>
    </ligand>
</feature>
<comment type="cofactor">
    <cofactor evidence="5">
        <name>Fe(2+)</name>
        <dbReference type="ChEBI" id="CHEBI:29033"/>
    </cofactor>
</comment>
<dbReference type="Proteomes" id="UP000242972">
    <property type="component" value="Unassembled WGS sequence"/>
</dbReference>
<dbReference type="EC" id="5.1.3.1" evidence="7 10"/>
<evidence type="ECO:0000256" key="1">
    <source>
        <dbReference type="ARBA" id="ARBA00001782"/>
    </source>
</evidence>
<evidence type="ECO:0000256" key="3">
    <source>
        <dbReference type="ARBA" id="ARBA00001941"/>
    </source>
</evidence>
<feature type="active site" description="Proton donor" evidence="10 12">
    <location>
        <position position="175"/>
    </location>
</feature>
<feature type="binding site" evidence="10">
    <location>
        <begin position="175"/>
        <end position="177"/>
    </location>
    <ligand>
        <name>substrate</name>
    </ligand>
</feature>
<evidence type="ECO:0000256" key="11">
    <source>
        <dbReference type="PIRNR" id="PIRNR001461"/>
    </source>
</evidence>
<feature type="binding site" evidence="10 14">
    <location>
        <position position="7"/>
    </location>
    <ligand>
        <name>substrate</name>
    </ligand>
</feature>
<evidence type="ECO:0000256" key="8">
    <source>
        <dbReference type="ARBA" id="ARBA00022723"/>
    </source>
</evidence>
<name>A0A2T2X5G8_9FIRM</name>
<comment type="cofactor">
    <cofactor evidence="3">
        <name>Co(2+)</name>
        <dbReference type="ChEBI" id="CHEBI:48828"/>
    </cofactor>
</comment>
<comment type="cofactor">
    <cofactor evidence="2">
        <name>Mn(2+)</name>
        <dbReference type="ChEBI" id="CHEBI:29035"/>
    </cofactor>
</comment>
<comment type="pathway">
    <text evidence="10">Carbohydrate degradation.</text>
</comment>
<keyword evidence="13" id="KW-0862">Zinc</keyword>
<evidence type="ECO:0000256" key="10">
    <source>
        <dbReference type="HAMAP-Rule" id="MF_02227"/>
    </source>
</evidence>
<protein>
    <recommendedName>
        <fullName evidence="7 10">Ribulose-phosphate 3-epimerase</fullName>
        <ecNumber evidence="7 10">5.1.3.1</ecNumber>
    </recommendedName>
</protein>
<feature type="binding site" evidence="10 14">
    <location>
        <position position="65"/>
    </location>
    <ligand>
        <name>substrate</name>
    </ligand>
</feature>
<comment type="cofactor">
    <cofactor evidence="4">
        <name>Zn(2+)</name>
        <dbReference type="ChEBI" id="CHEBI:29105"/>
    </cofactor>
</comment>
<dbReference type="PANTHER" id="PTHR11749">
    <property type="entry name" value="RIBULOSE-5-PHOSPHATE-3-EPIMERASE"/>
    <property type="match status" value="1"/>
</dbReference>
<evidence type="ECO:0000256" key="14">
    <source>
        <dbReference type="PIRSR" id="PIRSR001461-3"/>
    </source>
</evidence>
<feature type="binding site" evidence="14">
    <location>
        <position position="177"/>
    </location>
    <ligand>
        <name>substrate</name>
    </ligand>
</feature>
<dbReference type="PROSITE" id="PS01086">
    <property type="entry name" value="RIBUL_P_3_EPIMER_2"/>
    <property type="match status" value="1"/>
</dbReference>
<gene>
    <name evidence="10" type="primary">rpe</name>
    <name evidence="15" type="ORF">C7B46_18305</name>
</gene>
<dbReference type="Gene3D" id="3.20.20.70">
    <property type="entry name" value="Aldolase class I"/>
    <property type="match status" value="1"/>
</dbReference>
<dbReference type="Pfam" id="PF00834">
    <property type="entry name" value="Ribul_P_3_epim"/>
    <property type="match status" value="1"/>
</dbReference>
<accession>A0A2T2X5G8</accession>
<dbReference type="InterPro" id="IPR000056">
    <property type="entry name" value="Ribul_P_3_epim-like"/>
</dbReference>
<evidence type="ECO:0000256" key="7">
    <source>
        <dbReference type="ARBA" id="ARBA00013188"/>
    </source>
</evidence>
<comment type="cofactor">
    <cofactor evidence="10 13">
        <name>a divalent metal cation</name>
        <dbReference type="ChEBI" id="CHEBI:60240"/>
    </cofactor>
    <text evidence="10 13">Binds 1 divalent metal cation per subunit.</text>
</comment>
<comment type="function">
    <text evidence="10">Catalyzes the reversible epimerization of D-ribulose 5-phosphate to D-xylulose 5-phosphate.</text>
</comment>
<feature type="binding site" evidence="10 14">
    <location>
        <begin position="197"/>
        <end position="198"/>
    </location>
    <ligand>
        <name>substrate</name>
    </ligand>
</feature>
<feature type="binding site" evidence="10 14">
    <location>
        <begin position="141"/>
        <end position="144"/>
    </location>
    <ligand>
        <name>substrate</name>
    </ligand>
</feature>
<dbReference type="GO" id="GO:0019323">
    <property type="term" value="P:pentose catabolic process"/>
    <property type="evidence" value="ECO:0007669"/>
    <property type="project" value="UniProtKB-UniRule"/>
</dbReference>
<evidence type="ECO:0000313" key="16">
    <source>
        <dbReference type="Proteomes" id="UP000242972"/>
    </source>
</evidence>
<feature type="binding site" evidence="10 13">
    <location>
        <position position="32"/>
    </location>
    <ligand>
        <name>a divalent metal cation</name>
        <dbReference type="ChEBI" id="CHEBI:60240"/>
    </ligand>
</feature>
<dbReference type="PIRSF" id="PIRSF001461">
    <property type="entry name" value="RPE"/>
    <property type="match status" value="1"/>
</dbReference>
<dbReference type="GO" id="GO:0006098">
    <property type="term" value="P:pentose-phosphate shunt"/>
    <property type="evidence" value="ECO:0007669"/>
    <property type="project" value="UniProtKB-UniRule"/>
</dbReference>
<comment type="catalytic activity">
    <reaction evidence="1 10 11">
        <text>D-ribulose 5-phosphate = D-xylulose 5-phosphate</text>
        <dbReference type="Rhea" id="RHEA:13677"/>
        <dbReference type="ChEBI" id="CHEBI:57737"/>
        <dbReference type="ChEBI" id="CHEBI:58121"/>
        <dbReference type="EC" id="5.1.3.1"/>
    </reaction>
</comment>
<keyword evidence="13" id="KW-0464">Manganese</keyword>
<evidence type="ECO:0000256" key="4">
    <source>
        <dbReference type="ARBA" id="ARBA00001947"/>
    </source>
</evidence>
<keyword evidence="8 10" id="KW-0479">Metal-binding</keyword>
<evidence type="ECO:0000256" key="9">
    <source>
        <dbReference type="ARBA" id="ARBA00023235"/>
    </source>
</evidence>
<dbReference type="GO" id="GO:0004750">
    <property type="term" value="F:D-ribulose-phosphate 3-epimerase activity"/>
    <property type="evidence" value="ECO:0007669"/>
    <property type="project" value="UniProtKB-UniRule"/>
</dbReference>
<evidence type="ECO:0000256" key="13">
    <source>
        <dbReference type="PIRSR" id="PIRSR001461-2"/>
    </source>
</evidence>
<dbReference type="InterPro" id="IPR026019">
    <property type="entry name" value="Ribul_P_3_epim"/>
</dbReference>
<keyword evidence="13" id="KW-0170">Cobalt</keyword>
<dbReference type="NCBIfam" id="TIGR01163">
    <property type="entry name" value="rpe"/>
    <property type="match status" value="1"/>
</dbReference>
<sequence length="224" mass="23902">MRLIAPSILSANFAKLGDEVAEVAAYGADWIHVDVMDGQFVPNITMGPIVVEWLKSVTSSPLDVHLMIVSPEAYIPAFAKAGAGSISFHAEATSHIHRTLQIIREANVRAGVALNPSTPLDVLEYVVDDLDFILVMTVNPGFGGQKFIPATVAKVQRLREWLDATGHADVLIEVDGGINVTTAGVMSEAGANVFVAGSAIFGASDRQITIKQMREAIENAAQRP</sequence>
<dbReference type="FunFam" id="3.20.20.70:FF:000004">
    <property type="entry name" value="Ribulose-phosphate 3-epimerase"/>
    <property type="match status" value="1"/>
</dbReference>
<evidence type="ECO:0000256" key="6">
    <source>
        <dbReference type="ARBA" id="ARBA00009541"/>
    </source>
</evidence>
<evidence type="ECO:0000313" key="15">
    <source>
        <dbReference type="EMBL" id="PSR29732.1"/>
    </source>
</evidence>
<keyword evidence="10 11" id="KW-0119">Carbohydrate metabolism</keyword>
<comment type="similarity">
    <text evidence="6 10 11">Belongs to the ribulose-phosphate 3-epimerase family.</text>
</comment>
<reference evidence="15 16" key="1">
    <citation type="journal article" date="2014" name="BMC Genomics">
        <title>Comparison of environmental and isolate Sulfobacillus genomes reveals diverse carbon, sulfur, nitrogen, and hydrogen metabolisms.</title>
        <authorList>
            <person name="Justice N.B."/>
            <person name="Norman A."/>
            <person name="Brown C.T."/>
            <person name="Singh A."/>
            <person name="Thomas B.C."/>
            <person name="Banfield J.F."/>
        </authorList>
    </citation>
    <scope>NUCLEOTIDE SEQUENCE [LARGE SCALE GENOMIC DNA]</scope>
    <source>
        <strain evidence="15">AMDSBA4</strain>
    </source>
</reference>
<dbReference type="EMBL" id="PXYW01000086">
    <property type="protein sequence ID" value="PSR29732.1"/>
    <property type="molecule type" value="Genomic_DNA"/>
</dbReference>
<feature type="active site" description="Proton acceptor" evidence="10 12">
    <location>
        <position position="34"/>
    </location>
</feature>
<dbReference type="HAMAP" id="MF_02227">
    <property type="entry name" value="RPE"/>
    <property type="match status" value="1"/>
</dbReference>
<dbReference type="GO" id="GO:0005737">
    <property type="term" value="C:cytoplasm"/>
    <property type="evidence" value="ECO:0007669"/>
    <property type="project" value="UniProtKB-ARBA"/>
</dbReference>
<dbReference type="AlphaFoldDB" id="A0A2T2X5G8"/>
<evidence type="ECO:0000256" key="2">
    <source>
        <dbReference type="ARBA" id="ARBA00001936"/>
    </source>
</evidence>
<feature type="binding site" evidence="10 13">
    <location>
        <position position="34"/>
    </location>
    <ligand>
        <name>a divalent metal cation</name>
        <dbReference type="ChEBI" id="CHEBI:60240"/>
    </ligand>
</feature>
<dbReference type="CDD" id="cd00429">
    <property type="entry name" value="RPE"/>
    <property type="match status" value="1"/>
</dbReference>
<proteinExistence type="inferred from homology"/>